<evidence type="ECO:0000313" key="2">
    <source>
        <dbReference type="EnsemblPlants" id="OB02G24130.1"/>
    </source>
</evidence>
<dbReference type="EnsemblPlants" id="OB02G24130.1">
    <property type="protein sequence ID" value="OB02G24130.1"/>
    <property type="gene ID" value="OB02G24130"/>
</dbReference>
<evidence type="ECO:0000313" key="3">
    <source>
        <dbReference type="Proteomes" id="UP000006038"/>
    </source>
</evidence>
<feature type="compositionally biased region" description="Polar residues" evidence="1">
    <location>
        <begin position="1"/>
        <end position="24"/>
    </location>
</feature>
<sequence length="212" mass="23576">MVATKTQVSSDLNKPSLQSQTMSPLCSPPLDASSTSNLVHTLVDHITNPMPILATGKEEEERARQVGVHMEGGVGGAERVEDGERLAPDLARVDAELIEERWLVVEGGAGARATGGLKINFHKSELFCFEEAKVNEHFYSNLFGCLMKVKDSYLALGSLMVLFRVTYWLRAWAILQKHDESKEAISIACQKLKILAMQVFGHFGWRFSNRIE</sequence>
<dbReference type="AlphaFoldDB" id="J3LCP6"/>
<dbReference type="Proteomes" id="UP000006038">
    <property type="component" value="Unassembled WGS sequence"/>
</dbReference>
<dbReference type="Gramene" id="OB02G24130.1">
    <property type="protein sequence ID" value="OB02G24130.1"/>
    <property type="gene ID" value="OB02G24130"/>
</dbReference>
<name>J3LCP6_ORYBR</name>
<accession>J3LCP6</accession>
<reference evidence="2" key="1">
    <citation type="submission" date="2013-04" db="UniProtKB">
        <authorList>
            <consortium name="EnsemblPlants"/>
        </authorList>
    </citation>
    <scope>IDENTIFICATION</scope>
</reference>
<keyword evidence="3" id="KW-1185">Reference proteome</keyword>
<organism evidence="2">
    <name type="scientific">Oryza brachyantha</name>
    <name type="common">malo sina</name>
    <dbReference type="NCBI Taxonomy" id="4533"/>
    <lineage>
        <taxon>Eukaryota</taxon>
        <taxon>Viridiplantae</taxon>
        <taxon>Streptophyta</taxon>
        <taxon>Embryophyta</taxon>
        <taxon>Tracheophyta</taxon>
        <taxon>Spermatophyta</taxon>
        <taxon>Magnoliopsida</taxon>
        <taxon>Liliopsida</taxon>
        <taxon>Poales</taxon>
        <taxon>Poaceae</taxon>
        <taxon>BOP clade</taxon>
        <taxon>Oryzoideae</taxon>
        <taxon>Oryzeae</taxon>
        <taxon>Oryzinae</taxon>
        <taxon>Oryza</taxon>
    </lineage>
</organism>
<feature type="region of interest" description="Disordered" evidence="1">
    <location>
        <begin position="1"/>
        <end position="29"/>
    </location>
</feature>
<proteinExistence type="predicted"/>
<dbReference type="HOGENOM" id="CLU_1301364_0_0_1"/>
<evidence type="ECO:0000256" key="1">
    <source>
        <dbReference type="SAM" id="MobiDB-lite"/>
    </source>
</evidence>
<protein>
    <submittedName>
        <fullName evidence="2">Uncharacterized protein</fullName>
    </submittedName>
</protein>